<name>A0A4V5NHR6_9PEZI</name>
<accession>A0A4V5NHR6</accession>
<comment type="caution">
    <text evidence="2">The sequence shown here is derived from an EMBL/GenBank/DDBJ whole genome shotgun (WGS) entry which is preliminary data.</text>
</comment>
<protein>
    <submittedName>
        <fullName evidence="2">Uncharacterized protein</fullName>
    </submittedName>
</protein>
<evidence type="ECO:0000256" key="1">
    <source>
        <dbReference type="SAM" id="MobiDB-lite"/>
    </source>
</evidence>
<keyword evidence="3" id="KW-1185">Reference proteome</keyword>
<reference evidence="2 3" key="1">
    <citation type="submission" date="2017-03" db="EMBL/GenBank/DDBJ databases">
        <title>Genomes of endolithic fungi from Antarctica.</title>
        <authorList>
            <person name="Coleine C."/>
            <person name="Masonjones S."/>
            <person name="Stajich J.E."/>
        </authorList>
    </citation>
    <scope>NUCLEOTIDE SEQUENCE [LARGE SCALE GENOMIC DNA]</scope>
    <source>
        <strain evidence="2 3">CCFEE 5184</strain>
    </source>
</reference>
<dbReference type="AlphaFoldDB" id="A0A4V5NHR6"/>
<gene>
    <name evidence="2" type="ORF">B0A55_03327</name>
</gene>
<dbReference type="Proteomes" id="UP000309340">
    <property type="component" value="Unassembled WGS sequence"/>
</dbReference>
<dbReference type="EMBL" id="NAJQ01000076">
    <property type="protein sequence ID" value="TKA80139.1"/>
    <property type="molecule type" value="Genomic_DNA"/>
</dbReference>
<organism evidence="2 3">
    <name type="scientific">Friedmanniomyces simplex</name>
    <dbReference type="NCBI Taxonomy" id="329884"/>
    <lineage>
        <taxon>Eukaryota</taxon>
        <taxon>Fungi</taxon>
        <taxon>Dikarya</taxon>
        <taxon>Ascomycota</taxon>
        <taxon>Pezizomycotina</taxon>
        <taxon>Dothideomycetes</taxon>
        <taxon>Dothideomycetidae</taxon>
        <taxon>Mycosphaerellales</taxon>
        <taxon>Teratosphaeriaceae</taxon>
        <taxon>Friedmanniomyces</taxon>
    </lineage>
</organism>
<evidence type="ECO:0000313" key="3">
    <source>
        <dbReference type="Proteomes" id="UP000309340"/>
    </source>
</evidence>
<evidence type="ECO:0000313" key="2">
    <source>
        <dbReference type="EMBL" id="TKA80139.1"/>
    </source>
</evidence>
<proteinExistence type="predicted"/>
<feature type="region of interest" description="Disordered" evidence="1">
    <location>
        <begin position="105"/>
        <end position="141"/>
    </location>
</feature>
<sequence>MALIRAGQQPVVKIGERYGTARRTSALPPHDEARALNDCDMHELKAETKAEGRRNAVHDRVGTKRFAADMKSDAEASEDELAGWTINRPKRACKTARVLRNAKAGSAGLEEDDGHLVFEGSASPAQVKDQREGPALVGQDA</sequence>